<dbReference type="Pfam" id="PF12830">
    <property type="entry name" value="Nipped-B_C"/>
    <property type="match status" value="2"/>
</dbReference>
<dbReference type="GO" id="GO:0048703">
    <property type="term" value="P:embryonic viscerocranium morphogenesis"/>
    <property type="evidence" value="ECO:0007669"/>
    <property type="project" value="TreeGrafter"/>
</dbReference>
<protein>
    <recommendedName>
        <fullName evidence="1">Nipped-B protein</fullName>
    </recommendedName>
</protein>
<accession>A0A2P4T2B1</accession>
<dbReference type="InterPro" id="IPR033031">
    <property type="entry name" value="Scc2/Nipped-B"/>
</dbReference>
<dbReference type="OrthoDB" id="418242at2759"/>
<dbReference type="GO" id="GO:0048565">
    <property type="term" value="P:digestive tract development"/>
    <property type="evidence" value="ECO:0007669"/>
    <property type="project" value="TreeGrafter"/>
</dbReference>
<dbReference type="InterPro" id="IPR011989">
    <property type="entry name" value="ARM-like"/>
</dbReference>
<reference evidence="4 5" key="1">
    <citation type="submission" date="2018-01" db="EMBL/GenBank/DDBJ databases">
        <title>Comparison of the Chinese Bamboo Partridge and Red Junglefowl genome sequences highlights the importance of demography in genome evolution.</title>
        <authorList>
            <person name="Tiley G.P."/>
            <person name="Kimball R.T."/>
            <person name="Braun E.L."/>
            <person name="Burleigh J.G."/>
        </authorList>
    </citation>
    <scope>NUCLEOTIDE SEQUENCE [LARGE SCALE GENOMIC DNA]</scope>
    <source>
        <strain evidence="4">RTK389</strain>
        <tissue evidence="4">Blood</tissue>
    </source>
</reference>
<keyword evidence="1" id="KW-0677">Repeat</keyword>
<feature type="compositionally biased region" description="Polar residues" evidence="2">
    <location>
        <begin position="738"/>
        <end position="748"/>
    </location>
</feature>
<dbReference type="InterPro" id="IPR024986">
    <property type="entry name" value="Nipped-B_C"/>
</dbReference>
<feature type="domain" description="Sister chromatid cohesion C-terminal" evidence="3">
    <location>
        <begin position="423"/>
        <end position="503"/>
    </location>
</feature>
<dbReference type="GO" id="GO:0007420">
    <property type="term" value="P:brain development"/>
    <property type="evidence" value="ECO:0007669"/>
    <property type="project" value="TreeGrafter"/>
</dbReference>
<evidence type="ECO:0000256" key="1">
    <source>
        <dbReference type="RuleBase" id="RU364107"/>
    </source>
</evidence>
<dbReference type="GO" id="GO:0034087">
    <property type="term" value="P:establishment of mitotic sister chromatid cohesion"/>
    <property type="evidence" value="ECO:0007669"/>
    <property type="project" value="TreeGrafter"/>
</dbReference>
<dbReference type="GO" id="GO:0003682">
    <property type="term" value="F:chromatin binding"/>
    <property type="evidence" value="ECO:0007669"/>
    <property type="project" value="TreeGrafter"/>
</dbReference>
<keyword evidence="1" id="KW-0539">Nucleus</keyword>
<comment type="caution">
    <text evidence="4">The sequence shown here is derived from an EMBL/GenBank/DDBJ whole genome shotgun (WGS) entry which is preliminary data.</text>
</comment>
<feature type="domain" description="Sister chromatid cohesion C-terminal" evidence="3">
    <location>
        <begin position="510"/>
        <end position="546"/>
    </location>
</feature>
<dbReference type="GO" id="GO:0071169">
    <property type="term" value="P:establishment of protein localization to chromatin"/>
    <property type="evidence" value="ECO:0007669"/>
    <property type="project" value="TreeGrafter"/>
</dbReference>
<dbReference type="SUPFAM" id="SSF48371">
    <property type="entry name" value="ARM repeat"/>
    <property type="match status" value="2"/>
</dbReference>
<dbReference type="PANTHER" id="PTHR21704:SF18">
    <property type="entry name" value="NIPPED-B-LIKE PROTEIN"/>
    <property type="match status" value="1"/>
</dbReference>
<dbReference type="FunFam" id="1.25.10.10:FF:000150">
    <property type="entry name" value="Nipped-B protein"/>
    <property type="match status" value="1"/>
</dbReference>
<dbReference type="CDD" id="cd23958">
    <property type="entry name" value="SCC2"/>
    <property type="match status" value="1"/>
</dbReference>
<dbReference type="PANTHER" id="PTHR21704">
    <property type="entry name" value="NIPPED-B-LIKE PROTEIN DELANGIN SCC2-RELATED"/>
    <property type="match status" value="1"/>
</dbReference>
<dbReference type="GO" id="GO:0010468">
    <property type="term" value="P:regulation of gene expression"/>
    <property type="evidence" value="ECO:0007669"/>
    <property type="project" value="InterPro"/>
</dbReference>
<comment type="similarity">
    <text evidence="1">Belongs to the SCC2/Nipped-B family.</text>
</comment>
<feature type="region of interest" description="Disordered" evidence="2">
    <location>
        <begin position="728"/>
        <end position="794"/>
    </location>
</feature>
<feature type="compositionally biased region" description="Basic and acidic residues" evidence="2">
    <location>
        <begin position="563"/>
        <end position="575"/>
    </location>
</feature>
<dbReference type="Gene3D" id="1.25.10.10">
    <property type="entry name" value="Leucine-rich Repeat Variant"/>
    <property type="match status" value="1"/>
</dbReference>
<dbReference type="GO" id="GO:0061775">
    <property type="term" value="F:cohesin loader activity"/>
    <property type="evidence" value="ECO:0007669"/>
    <property type="project" value="InterPro"/>
</dbReference>
<comment type="subcellular location">
    <subcellularLocation>
        <location evidence="1">Nucleus</location>
    </subcellularLocation>
</comment>
<feature type="region of interest" description="Disordered" evidence="2">
    <location>
        <begin position="563"/>
        <end position="616"/>
    </location>
</feature>
<sequence>MLFSSQDTGISVRKRVIKILRDICIEQPTFPKITEMCVKMIRRVNDEEGIKKLVNETFQKLWFTPTPHHDKEAMTRKILNITDVVAACRDTGYDWFEQLLQNLLKSEEDASYKPVKKACTQLVDNLVEHILKYEESLSDSDNKGVNSGRLVACITTLFLFSKIRPQLMVKHAMTMQPYLATKCSTQNDFMVICNVAKILELVVPLMEHPSETFLATIEEDLMKLIIKYGMTVVQHCVSCLGSVVNKVTQNYKFVWACFNRYYGALSKLKSQHQEDPNSTILTANKPALLRSLFTVGALCRHFDFDHEDFKGNSKVNIKDKVLELLMYFTKHSDEEVQTKAIIGLGFAFIQHPSLMFEQEVKTLYNSILSDKNCSVNLKIQVLKNLQTYLQEEDTRMQQADRDWKKVAKQEDLKEMGDISSGMSSSIMQLYLKQVLEAFFHTQSNVRHFALNVIALTLNQGLIHPVQCVPYLIAMGTDPEPSMRNKADQQLVEIDKKYAGFIHVSNYNVKFYTKTEVNMLLYIADNLACFPYQTQEEPLFIMHHIDITLSVSGSNLLQSFKESMVKDKKKERKPSSDEETESDSNSGSESESEEEASKPRRLRKRVDSDSDSDEENDINAVMKCLPENSAPLIEFANVSQGILLLLMLKQHLKNLCGFSDSKIQKYSPSESAKVYDKAINRKTGVHFHPKQTLDFLRSDMANSKITEEVKRSIVKQYLDFKLLMEHLDPDEEEEDGEVSASTNARNKAITSLLGGGSPKNNAAETEDDESDGEDRGGGTSGVRRRRSQRISQRIT</sequence>
<dbReference type="GO" id="GO:0090694">
    <property type="term" value="C:Scc2-Scc4 cohesin loading complex"/>
    <property type="evidence" value="ECO:0007669"/>
    <property type="project" value="TreeGrafter"/>
</dbReference>
<keyword evidence="5" id="KW-1185">Reference proteome</keyword>
<dbReference type="InterPro" id="IPR016024">
    <property type="entry name" value="ARM-type_fold"/>
</dbReference>
<evidence type="ECO:0000313" key="5">
    <source>
        <dbReference type="Proteomes" id="UP000237246"/>
    </source>
</evidence>
<dbReference type="Proteomes" id="UP000237246">
    <property type="component" value="Unassembled WGS sequence"/>
</dbReference>
<dbReference type="GO" id="GO:0003007">
    <property type="term" value="P:heart morphogenesis"/>
    <property type="evidence" value="ECO:0007669"/>
    <property type="project" value="TreeGrafter"/>
</dbReference>
<dbReference type="AlphaFoldDB" id="A0A2P4T2B1"/>
<dbReference type="GO" id="GO:1990414">
    <property type="term" value="P:replication-born double-strand break repair via sister chromatid exchange"/>
    <property type="evidence" value="ECO:0007669"/>
    <property type="project" value="TreeGrafter"/>
</dbReference>
<evidence type="ECO:0000259" key="3">
    <source>
        <dbReference type="Pfam" id="PF12830"/>
    </source>
</evidence>
<name>A0A2P4T2B1_BAMTH</name>
<dbReference type="EMBL" id="PPHD01011566">
    <property type="protein sequence ID" value="POI30501.1"/>
    <property type="molecule type" value="Genomic_DNA"/>
</dbReference>
<keyword evidence="1" id="KW-0131">Cell cycle</keyword>
<organism evidence="4 5">
    <name type="scientific">Bambusicola thoracicus</name>
    <name type="common">Chinese bamboo-partridge</name>
    <name type="synonym">Perdix thoracica</name>
    <dbReference type="NCBI Taxonomy" id="9083"/>
    <lineage>
        <taxon>Eukaryota</taxon>
        <taxon>Metazoa</taxon>
        <taxon>Chordata</taxon>
        <taxon>Craniata</taxon>
        <taxon>Vertebrata</taxon>
        <taxon>Euteleostomi</taxon>
        <taxon>Archelosauria</taxon>
        <taxon>Archosauria</taxon>
        <taxon>Dinosauria</taxon>
        <taxon>Saurischia</taxon>
        <taxon>Theropoda</taxon>
        <taxon>Coelurosauria</taxon>
        <taxon>Aves</taxon>
        <taxon>Neognathae</taxon>
        <taxon>Galloanserae</taxon>
        <taxon>Galliformes</taxon>
        <taxon>Phasianidae</taxon>
        <taxon>Perdicinae</taxon>
        <taxon>Bambusicola</taxon>
    </lineage>
</organism>
<dbReference type="GO" id="GO:0140588">
    <property type="term" value="P:chromatin looping"/>
    <property type="evidence" value="ECO:0007669"/>
    <property type="project" value="InterPro"/>
</dbReference>
<proteinExistence type="inferred from homology"/>
<evidence type="ECO:0000256" key="2">
    <source>
        <dbReference type="SAM" id="MobiDB-lite"/>
    </source>
</evidence>
<evidence type="ECO:0000313" key="4">
    <source>
        <dbReference type="EMBL" id="POI30501.1"/>
    </source>
</evidence>
<gene>
    <name evidence="4" type="ORF">CIB84_005750</name>
</gene>